<protein>
    <submittedName>
        <fullName evidence="1">Uncharacterized protein</fullName>
    </submittedName>
</protein>
<comment type="caution">
    <text evidence="1">The sequence shown here is derived from an EMBL/GenBank/DDBJ whole genome shotgun (WGS) entry which is preliminary data.</text>
</comment>
<dbReference type="EMBL" id="AGNL01004588">
    <property type="protein sequence ID" value="EJK73336.1"/>
    <property type="molecule type" value="Genomic_DNA"/>
</dbReference>
<keyword evidence="2" id="KW-1185">Reference proteome</keyword>
<dbReference type="AlphaFoldDB" id="K0THX7"/>
<accession>K0THX7</accession>
<dbReference type="Proteomes" id="UP000266841">
    <property type="component" value="Unassembled WGS sequence"/>
</dbReference>
<reference evidence="1 2" key="1">
    <citation type="journal article" date="2012" name="Genome Biol.">
        <title>Genome and low-iron response of an oceanic diatom adapted to chronic iron limitation.</title>
        <authorList>
            <person name="Lommer M."/>
            <person name="Specht M."/>
            <person name="Roy A.S."/>
            <person name="Kraemer L."/>
            <person name="Andreson R."/>
            <person name="Gutowska M.A."/>
            <person name="Wolf J."/>
            <person name="Bergner S.V."/>
            <person name="Schilhabel M.B."/>
            <person name="Klostermeier U.C."/>
            <person name="Beiko R.G."/>
            <person name="Rosenstiel P."/>
            <person name="Hippler M."/>
            <person name="Laroche J."/>
        </authorList>
    </citation>
    <scope>NUCLEOTIDE SEQUENCE [LARGE SCALE GENOMIC DNA]</scope>
    <source>
        <strain evidence="1 2">CCMP1005</strain>
    </source>
</reference>
<sequence>MSSIDVPTRETAIRVGLSDGANLGSHSVFQSTSMAPTSSEIYSYPVASHVCAPYKCNMLLTTEFPLFQFPSHMELTSPPIAMSLVSSGTSNEGNIQVLRCQEAPGRTILGTWSCPKAFVSSP</sequence>
<organism evidence="1 2">
    <name type="scientific">Thalassiosira oceanica</name>
    <name type="common">Marine diatom</name>
    <dbReference type="NCBI Taxonomy" id="159749"/>
    <lineage>
        <taxon>Eukaryota</taxon>
        <taxon>Sar</taxon>
        <taxon>Stramenopiles</taxon>
        <taxon>Ochrophyta</taxon>
        <taxon>Bacillariophyta</taxon>
        <taxon>Coscinodiscophyceae</taxon>
        <taxon>Thalassiosirophycidae</taxon>
        <taxon>Thalassiosirales</taxon>
        <taxon>Thalassiosiraceae</taxon>
        <taxon>Thalassiosira</taxon>
    </lineage>
</organism>
<name>K0THX7_THAOC</name>
<evidence type="ECO:0000313" key="2">
    <source>
        <dbReference type="Proteomes" id="UP000266841"/>
    </source>
</evidence>
<gene>
    <name evidence="1" type="ORF">THAOC_05046</name>
</gene>
<proteinExistence type="predicted"/>
<evidence type="ECO:0000313" key="1">
    <source>
        <dbReference type="EMBL" id="EJK73336.1"/>
    </source>
</evidence>